<comment type="caution">
    <text evidence="2">The sequence shown here is derived from an EMBL/GenBank/DDBJ whole genome shotgun (WGS) entry which is preliminary data.</text>
</comment>
<dbReference type="AlphaFoldDB" id="A0A9P4MHY0"/>
<gene>
    <name evidence="2" type="ORF">K461DRAFT_311608</name>
</gene>
<sequence>MGTSLQRRQTSRHGSPNEECQVAQPNDSHAQAALRLDMTTTLRDLPGGATELDLSEFFVDNETATKEMLDKVGDTIRTALEKGEIFSAEVLEKTHLIRVKKAKGAKDGEVVLGAFDEDDKRVGSEYFLAPFDATQGGGEKVLEGLKAMGNKLW</sequence>
<keyword evidence="3" id="KW-1185">Reference proteome</keyword>
<evidence type="ECO:0000256" key="1">
    <source>
        <dbReference type="SAM" id="MobiDB-lite"/>
    </source>
</evidence>
<evidence type="ECO:0000313" key="2">
    <source>
        <dbReference type="EMBL" id="KAF2155340.1"/>
    </source>
</evidence>
<dbReference type="EMBL" id="ML996083">
    <property type="protein sequence ID" value="KAF2155340.1"/>
    <property type="molecule type" value="Genomic_DNA"/>
</dbReference>
<accession>A0A9P4MHY0</accession>
<evidence type="ECO:0000313" key="3">
    <source>
        <dbReference type="Proteomes" id="UP000799439"/>
    </source>
</evidence>
<organism evidence="2 3">
    <name type="scientific">Myriangium duriaei CBS 260.36</name>
    <dbReference type="NCBI Taxonomy" id="1168546"/>
    <lineage>
        <taxon>Eukaryota</taxon>
        <taxon>Fungi</taxon>
        <taxon>Dikarya</taxon>
        <taxon>Ascomycota</taxon>
        <taxon>Pezizomycotina</taxon>
        <taxon>Dothideomycetes</taxon>
        <taxon>Dothideomycetidae</taxon>
        <taxon>Myriangiales</taxon>
        <taxon>Myriangiaceae</taxon>
        <taxon>Myriangium</taxon>
    </lineage>
</organism>
<feature type="region of interest" description="Disordered" evidence="1">
    <location>
        <begin position="1"/>
        <end position="27"/>
    </location>
</feature>
<protein>
    <submittedName>
        <fullName evidence="2">Uncharacterized protein</fullName>
    </submittedName>
</protein>
<proteinExistence type="predicted"/>
<name>A0A9P4MHY0_9PEZI</name>
<feature type="compositionally biased region" description="Polar residues" evidence="1">
    <location>
        <begin position="1"/>
        <end position="14"/>
    </location>
</feature>
<reference evidence="2" key="1">
    <citation type="journal article" date="2020" name="Stud. Mycol.">
        <title>101 Dothideomycetes genomes: a test case for predicting lifestyles and emergence of pathogens.</title>
        <authorList>
            <person name="Haridas S."/>
            <person name="Albert R."/>
            <person name="Binder M."/>
            <person name="Bloem J."/>
            <person name="Labutti K."/>
            <person name="Salamov A."/>
            <person name="Andreopoulos B."/>
            <person name="Baker S."/>
            <person name="Barry K."/>
            <person name="Bills G."/>
            <person name="Bluhm B."/>
            <person name="Cannon C."/>
            <person name="Castanera R."/>
            <person name="Culley D."/>
            <person name="Daum C."/>
            <person name="Ezra D."/>
            <person name="Gonzalez J."/>
            <person name="Henrissat B."/>
            <person name="Kuo A."/>
            <person name="Liang C."/>
            <person name="Lipzen A."/>
            <person name="Lutzoni F."/>
            <person name="Magnuson J."/>
            <person name="Mondo S."/>
            <person name="Nolan M."/>
            <person name="Ohm R."/>
            <person name="Pangilinan J."/>
            <person name="Park H.-J."/>
            <person name="Ramirez L."/>
            <person name="Alfaro M."/>
            <person name="Sun H."/>
            <person name="Tritt A."/>
            <person name="Yoshinaga Y."/>
            <person name="Zwiers L.-H."/>
            <person name="Turgeon B."/>
            <person name="Goodwin S."/>
            <person name="Spatafora J."/>
            <person name="Crous P."/>
            <person name="Grigoriev I."/>
        </authorList>
    </citation>
    <scope>NUCLEOTIDE SEQUENCE</scope>
    <source>
        <strain evidence="2">CBS 260.36</strain>
    </source>
</reference>
<dbReference type="Proteomes" id="UP000799439">
    <property type="component" value="Unassembled WGS sequence"/>
</dbReference>